<organism evidence="1 2">
    <name type="scientific">Naganishia onofrii</name>
    <dbReference type="NCBI Taxonomy" id="1851511"/>
    <lineage>
        <taxon>Eukaryota</taxon>
        <taxon>Fungi</taxon>
        <taxon>Dikarya</taxon>
        <taxon>Basidiomycota</taxon>
        <taxon>Agaricomycotina</taxon>
        <taxon>Tremellomycetes</taxon>
        <taxon>Filobasidiales</taxon>
        <taxon>Filobasidiaceae</taxon>
        <taxon>Naganishia</taxon>
    </lineage>
</organism>
<accession>A0ACC2XUD7</accession>
<reference evidence="1" key="1">
    <citation type="submission" date="2023-04" db="EMBL/GenBank/DDBJ databases">
        <title>Draft Genome sequencing of Naganishia species isolated from polar environments using Oxford Nanopore Technology.</title>
        <authorList>
            <person name="Leo P."/>
            <person name="Venkateswaran K."/>
        </authorList>
    </citation>
    <scope>NUCLEOTIDE SEQUENCE</scope>
    <source>
        <strain evidence="1">DBVPG 5303</strain>
    </source>
</reference>
<keyword evidence="2" id="KW-1185">Reference proteome</keyword>
<gene>
    <name evidence="1" type="ORF">QFC24_001220</name>
</gene>
<sequence>MCPTPATTAVRRVAGTARSVGHLPRTYDDALLLGFSEHHLRQAAPTGALADAFTDIRDNHLNNLISTFDTNQFVPPVNLTSLETTDSSCHSQAQRVVGFAIGPVSGYTVKCALERESVVHQPNPVPLQPLATFLLLQTESLRRATVKAEAESHAHQQATFTIDVERAALENTRRIHDSEIEALRQQRELDRKLAAADLYAQQQKADADAYVADSKTLYARAASLPVLHIRLPTVTWVQAKRWIDYGSQILDILLVVLVVSWMFRQNTPLTQCAINQKLRGRLSHAHYLDEPPHAYQEERHDRQPPSTPSKFTLPASSPATNVAQSSSVKCTAFGVVPRSPANSPYSALAACQNALLDPAPQLEAATLSSGTSTIVGRLSPATATTGACTQTVNDFELVKSPWTKRSKAEKKAAKETLVKKVVPGSQAAASAFGSTSAFEEALSKALAANNLVNKSLKHSSPCLKASPTTRTSVADCPREASKQSPEPDDRPTTLVFAPYKTKEEMSGTASVLKSYAEVANVVSSSTTPTGDCAPTQPDEVTVPSPTKLVVSTQHDVDVKSVATPTIIAPTALAHPLPPKPIVTAETQAEMEEQYQALKITAFAACPMALVAFGGRLADSIQPKTEPTHLNSRLPVPANQASNRQLVNDMLKDPVHGSDPHATASSKVPVPTQSVTTSNEETMQKTRKRGSRAGKKEQKKRANASLRAEGGAEDEAGGDDDRVFETFIGSGDWSEM</sequence>
<comment type="caution">
    <text evidence="1">The sequence shown here is derived from an EMBL/GenBank/DDBJ whole genome shotgun (WGS) entry which is preliminary data.</text>
</comment>
<evidence type="ECO:0000313" key="2">
    <source>
        <dbReference type="Proteomes" id="UP001234202"/>
    </source>
</evidence>
<dbReference type="EMBL" id="JASBWV010000003">
    <property type="protein sequence ID" value="KAJ9126989.1"/>
    <property type="molecule type" value="Genomic_DNA"/>
</dbReference>
<protein>
    <submittedName>
        <fullName evidence="1">Uncharacterized protein</fullName>
    </submittedName>
</protein>
<dbReference type="Proteomes" id="UP001234202">
    <property type="component" value="Unassembled WGS sequence"/>
</dbReference>
<evidence type="ECO:0000313" key="1">
    <source>
        <dbReference type="EMBL" id="KAJ9126989.1"/>
    </source>
</evidence>
<name>A0ACC2XUD7_9TREE</name>
<proteinExistence type="predicted"/>